<dbReference type="InterPro" id="IPR004547">
    <property type="entry name" value="Glucosamine6P_isomerase"/>
</dbReference>
<keyword evidence="2 4" id="KW-0378">Hydrolase</keyword>
<dbReference type="NCBIfam" id="TIGR00502">
    <property type="entry name" value="nagB"/>
    <property type="match status" value="1"/>
</dbReference>
<dbReference type="Pfam" id="PF01182">
    <property type="entry name" value="Glucosamine_iso"/>
    <property type="match status" value="1"/>
</dbReference>
<evidence type="ECO:0000256" key="4">
    <source>
        <dbReference type="HAMAP-Rule" id="MF_01241"/>
    </source>
</evidence>
<feature type="active site" description="For ring-opening step" evidence="4">
    <location>
        <position position="136"/>
    </location>
</feature>
<comment type="pathway">
    <text evidence="4">Amino-sugar metabolism; N-acetylneuraminate degradation; D-fructose 6-phosphate from N-acetylneuraminate: step 5/5.</text>
</comment>
<dbReference type="GO" id="GO:0019262">
    <property type="term" value="P:N-acetylneuraminate catabolic process"/>
    <property type="evidence" value="ECO:0007669"/>
    <property type="project" value="UniProtKB-UniRule"/>
</dbReference>
<dbReference type="InterPro" id="IPR006148">
    <property type="entry name" value="Glc/Gal-6P_isomerase"/>
</dbReference>
<dbReference type="PANTHER" id="PTHR11280">
    <property type="entry name" value="GLUCOSAMINE-6-PHOSPHATE ISOMERASE"/>
    <property type="match status" value="1"/>
</dbReference>
<evidence type="ECO:0000313" key="6">
    <source>
        <dbReference type="Proteomes" id="UP000214975"/>
    </source>
</evidence>
<feature type="active site" description="Proton acceptor; for ring-opening step" evidence="4">
    <location>
        <position position="138"/>
    </location>
</feature>
<dbReference type="PROSITE" id="PS01161">
    <property type="entry name" value="GLC_GALNAC_ISOMERASE"/>
    <property type="match status" value="1"/>
</dbReference>
<dbReference type="GO" id="GO:0005737">
    <property type="term" value="C:cytoplasm"/>
    <property type="evidence" value="ECO:0007669"/>
    <property type="project" value="TreeGrafter"/>
</dbReference>
<dbReference type="HAMAP" id="MF_01241">
    <property type="entry name" value="GlcN6P_deamin"/>
    <property type="match status" value="1"/>
</dbReference>
<dbReference type="Gene3D" id="3.40.50.1360">
    <property type="match status" value="1"/>
</dbReference>
<comment type="catalytic activity">
    <reaction evidence="1 4">
        <text>alpha-D-glucosamine 6-phosphate + H2O = beta-D-fructose 6-phosphate + NH4(+)</text>
        <dbReference type="Rhea" id="RHEA:12172"/>
        <dbReference type="ChEBI" id="CHEBI:15377"/>
        <dbReference type="ChEBI" id="CHEBI:28938"/>
        <dbReference type="ChEBI" id="CHEBI:57634"/>
        <dbReference type="ChEBI" id="CHEBI:75989"/>
        <dbReference type="EC" id="3.5.99.6"/>
    </reaction>
</comment>
<dbReference type="FunFam" id="3.40.50.1360:FF:000003">
    <property type="entry name" value="Glucosamine-6-phosphate deaminase"/>
    <property type="match status" value="1"/>
</dbReference>
<dbReference type="RefSeq" id="WP_094397923.1">
    <property type="nucleotide sequence ID" value="NZ_CP016893.1"/>
</dbReference>
<dbReference type="SUPFAM" id="SSF100950">
    <property type="entry name" value="NagB/RpiA/CoA transferase-like"/>
    <property type="match status" value="1"/>
</dbReference>
<evidence type="ECO:0000256" key="3">
    <source>
        <dbReference type="ARBA" id="ARBA00023277"/>
    </source>
</evidence>
<feature type="active site" description="For ring-opening step" evidence="4">
    <location>
        <position position="143"/>
    </location>
</feature>
<dbReference type="InterPro" id="IPR037171">
    <property type="entry name" value="NagB/RpiA_transferase-like"/>
</dbReference>
<name>A0A223I264_THETR</name>
<dbReference type="GO" id="GO:0042802">
    <property type="term" value="F:identical protein binding"/>
    <property type="evidence" value="ECO:0007669"/>
    <property type="project" value="TreeGrafter"/>
</dbReference>
<gene>
    <name evidence="4" type="primary">nagB</name>
    <name evidence="5" type="ORF">Thert_03029</name>
</gene>
<comment type="similarity">
    <text evidence="4">Belongs to the glucosamine/galactosamine-6-phosphate isomerase family. NagB subfamily.</text>
</comment>
<dbReference type="EMBL" id="CP016893">
    <property type="protein sequence ID" value="AST58812.1"/>
    <property type="molecule type" value="Genomic_DNA"/>
</dbReference>
<comment type="function">
    <text evidence="4">Catalyzes the reversible isomerization-deamination of glucosamine 6-phosphate (GlcN6P) to form fructose 6-phosphate (Fru6P) and ammonium ion.</text>
</comment>
<dbReference type="AlphaFoldDB" id="A0A223I264"/>
<dbReference type="NCBIfam" id="NF001684">
    <property type="entry name" value="PRK00443.1-4"/>
    <property type="match status" value="1"/>
</dbReference>
<protein>
    <recommendedName>
        <fullName evidence="4">Glucosamine-6-phosphate deaminase</fullName>
        <ecNumber evidence="4">3.5.99.6</ecNumber>
    </recommendedName>
    <alternativeName>
        <fullName evidence="4">GlcN6P deaminase</fullName>
        <shortName evidence="4">GNPDA</shortName>
    </alternativeName>
    <alternativeName>
        <fullName evidence="4">Glucosamine-6-phosphate isomerase</fullName>
    </alternativeName>
</protein>
<dbReference type="InterPro" id="IPR018321">
    <property type="entry name" value="Glucosamine6P_isomerase_CS"/>
</dbReference>
<evidence type="ECO:0000256" key="1">
    <source>
        <dbReference type="ARBA" id="ARBA00000644"/>
    </source>
</evidence>
<dbReference type="GO" id="GO:0005975">
    <property type="term" value="P:carbohydrate metabolic process"/>
    <property type="evidence" value="ECO:0007669"/>
    <property type="project" value="InterPro"/>
</dbReference>
<evidence type="ECO:0000256" key="2">
    <source>
        <dbReference type="ARBA" id="ARBA00022801"/>
    </source>
</evidence>
<dbReference type="GO" id="GO:0004342">
    <property type="term" value="F:glucosamine-6-phosphate deaminase activity"/>
    <property type="evidence" value="ECO:0007669"/>
    <property type="project" value="UniProtKB-UniRule"/>
</dbReference>
<evidence type="ECO:0000313" key="5">
    <source>
        <dbReference type="EMBL" id="AST58812.1"/>
    </source>
</evidence>
<sequence>MRLIITNDYDEMSKTAAEIIKEQVNRKANSVLGLATGSTPLGTYRELIKMYKNGEVDFSYVITFNLDEYVGLPDDHPQSYHYFMYENLFNHINIKKENIHIPKGISDDFDRDCKLYDEAIEKFGEIDLQILGLGVNGHIGFNEPDDYINTKTHIVELAEETINANKRFFKSIYEVPRKAVTMGLGTIMKAKKILLLASGKNKAKAIKETLNGYLTTDVPSTVLSLHPDATIIIDKDAASLIDVEKVKENDDVVLKL</sequence>
<dbReference type="CDD" id="cd01399">
    <property type="entry name" value="GlcN6P_deaminase"/>
    <property type="match status" value="1"/>
</dbReference>
<dbReference type="GO" id="GO:0006046">
    <property type="term" value="P:N-acetylglucosamine catabolic process"/>
    <property type="evidence" value="ECO:0007669"/>
    <property type="project" value="UniProtKB-UniRule"/>
</dbReference>
<comment type="caution">
    <text evidence="4">Lacks conserved residue(s) required for the propagation of feature annotation.</text>
</comment>
<dbReference type="EC" id="3.5.99.6" evidence="4"/>
<reference evidence="5 6" key="1">
    <citation type="submission" date="2016-08" db="EMBL/GenBank/DDBJ databases">
        <title>A novel genetic cassette of butanologenic Thermoanaerobacterium thermosaccharolyticum that directly convert cellulose to butanol.</title>
        <authorList>
            <person name="Li T."/>
            <person name="He J."/>
        </authorList>
    </citation>
    <scope>NUCLEOTIDE SEQUENCE [LARGE SCALE GENOMIC DNA]</scope>
    <source>
        <strain evidence="5 6">TG57</strain>
    </source>
</reference>
<dbReference type="Proteomes" id="UP000214975">
    <property type="component" value="Chromosome"/>
</dbReference>
<accession>A0A223I264</accession>
<dbReference type="GO" id="GO:0006043">
    <property type="term" value="P:glucosamine catabolic process"/>
    <property type="evidence" value="ECO:0007669"/>
    <property type="project" value="TreeGrafter"/>
</dbReference>
<proteinExistence type="inferred from homology"/>
<dbReference type="UniPathway" id="UPA00629">
    <property type="reaction ID" value="UER00684"/>
</dbReference>
<feature type="active site" description="Proton acceptor; for enolization step" evidence="4">
    <location>
        <position position="67"/>
    </location>
</feature>
<dbReference type="PANTHER" id="PTHR11280:SF5">
    <property type="entry name" value="GLUCOSAMINE-6-PHOSPHATE ISOMERASE"/>
    <property type="match status" value="1"/>
</dbReference>
<keyword evidence="3 4" id="KW-0119">Carbohydrate metabolism</keyword>
<organism evidence="5 6">
    <name type="scientific">Thermoanaerobacterium thermosaccharolyticum</name>
    <name type="common">Clostridium thermosaccharolyticum</name>
    <dbReference type="NCBI Taxonomy" id="1517"/>
    <lineage>
        <taxon>Bacteria</taxon>
        <taxon>Bacillati</taxon>
        <taxon>Bacillota</taxon>
        <taxon>Clostridia</taxon>
        <taxon>Thermoanaerobacterales</taxon>
        <taxon>Thermoanaerobacteraceae</taxon>
        <taxon>Thermoanaerobacterium</taxon>
    </lineage>
</organism>